<dbReference type="PANTHER" id="PTHR13678:SF2">
    <property type="entry name" value="VACUOLAR PROTEIN SORTING-ASSOCIATED PROTEIN 37A"/>
    <property type="match status" value="1"/>
</dbReference>
<dbReference type="GO" id="GO:0006612">
    <property type="term" value="P:protein targeting to membrane"/>
    <property type="evidence" value="ECO:0007669"/>
    <property type="project" value="TreeGrafter"/>
</dbReference>
<dbReference type="InterPro" id="IPR037202">
    <property type="entry name" value="ESCRT_assembly_dom"/>
</dbReference>
<dbReference type="SUPFAM" id="SSF140111">
    <property type="entry name" value="Endosomal sorting complex assembly domain"/>
    <property type="match status" value="1"/>
</dbReference>
<evidence type="ECO:0000256" key="6">
    <source>
        <dbReference type="ARBA" id="ARBA00025010"/>
    </source>
</evidence>
<dbReference type="InterPro" id="IPR029012">
    <property type="entry name" value="Helix_hairpin_bin_sf"/>
</dbReference>
<dbReference type="GO" id="GO:0043162">
    <property type="term" value="P:ubiquitin-dependent protein catabolic process via the multivesicular body sorting pathway"/>
    <property type="evidence" value="ECO:0007669"/>
    <property type="project" value="TreeGrafter"/>
</dbReference>
<evidence type="ECO:0000256" key="3">
    <source>
        <dbReference type="ARBA" id="ARBA00022448"/>
    </source>
</evidence>
<dbReference type="GO" id="GO:0000813">
    <property type="term" value="C:ESCRT I complex"/>
    <property type="evidence" value="ECO:0007669"/>
    <property type="project" value="TreeGrafter"/>
</dbReference>
<sequence length="332" mass="37661">MFHAIFGRRNSETVPQSPLQLQRQRQVATIRSWCPNVVEVQPDQEYHLNFVAGNVPLTLEICLPSSFPHESPELKVSPPVEHPLLDEEQHVTGVPALTAFSMHADLGRIINGIVTEFLNHPPTPCTNSGKNVPVALPSTFQKGFVEQNHRPVQQPFTVSGSKLGSQFLQLDQLSVTQLEELSRDEKKLSEFVEQLPEVLRASEIKNQMMCQNEALARKNLALKPAIEQRKSDLLAKLDEVNKLKQEFEQCSQVLDLHMSAYHLSTLQDNLRVATSSAEEESEVIAEEFLDGKTSTDTFLLKFMEKRMLSHVRRAKEEKLHSQLQQLQQWPGF</sequence>
<evidence type="ECO:0000256" key="2">
    <source>
        <dbReference type="ARBA" id="ARBA00007617"/>
    </source>
</evidence>
<dbReference type="EMBL" id="GGLE01005719">
    <property type="protein sequence ID" value="MBY09845.1"/>
    <property type="molecule type" value="Transcribed_RNA"/>
</dbReference>
<accession>A0A2R5LK93</accession>
<dbReference type="GO" id="GO:0031902">
    <property type="term" value="C:late endosome membrane"/>
    <property type="evidence" value="ECO:0007669"/>
    <property type="project" value="UniProtKB-SubCell"/>
</dbReference>
<dbReference type="GO" id="GO:0006623">
    <property type="term" value="P:protein targeting to vacuole"/>
    <property type="evidence" value="ECO:0007669"/>
    <property type="project" value="TreeGrafter"/>
</dbReference>
<evidence type="ECO:0000313" key="9">
    <source>
        <dbReference type="EMBL" id="MBY09845.1"/>
    </source>
</evidence>
<feature type="domain" description="VPS37 C-terminal" evidence="8">
    <location>
        <begin position="244"/>
        <end position="332"/>
    </location>
</feature>
<protein>
    <submittedName>
        <fullName evidence="9">Putative vacuolar protein sorting 37 log a</fullName>
    </submittedName>
</protein>
<evidence type="ECO:0000256" key="1">
    <source>
        <dbReference type="ARBA" id="ARBA00004633"/>
    </source>
</evidence>
<comment type="similarity">
    <text evidence="2">Belongs to the VPS37 family.</text>
</comment>
<dbReference type="RefSeq" id="XP_064481172.1">
    <property type="nucleotide sequence ID" value="XM_064625102.1"/>
</dbReference>
<keyword evidence="4" id="KW-0967">Endosome</keyword>
<proteinExistence type="inferred from homology"/>
<comment type="subcellular location">
    <subcellularLocation>
        <location evidence="1">Late endosome membrane</location>
        <topology evidence="1">Peripheral membrane protein</topology>
    </subcellularLocation>
</comment>
<organism evidence="9">
    <name type="scientific">Ornithodoros turicata</name>
    <dbReference type="NCBI Taxonomy" id="34597"/>
    <lineage>
        <taxon>Eukaryota</taxon>
        <taxon>Metazoa</taxon>
        <taxon>Ecdysozoa</taxon>
        <taxon>Arthropoda</taxon>
        <taxon>Chelicerata</taxon>
        <taxon>Arachnida</taxon>
        <taxon>Acari</taxon>
        <taxon>Parasitiformes</taxon>
        <taxon>Ixodida</taxon>
        <taxon>Ixodoidea</taxon>
        <taxon>Argasidae</taxon>
        <taxon>Ornithodorinae</taxon>
        <taxon>Ornithodoros</taxon>
    </lineage>
</organism>
<keyword evidence="3 7" id="KW-0813">Transport</keyword>
<name>A0A2R5LK93_9ACAR</name>
<reference evidence="9" key="1">
    <citation type="submission" date="2018-03" db="EMBL/GenBank/DDBJ databases">
        <title>The relapsing fever spirochete Borrelia turicatae persists in the highly oxidative environment of its soft-bodied tick vector.</title>
        <authorList>
            <person name="Bourret T.J."/>
            <person name="Boyle W.K."/>
            <person name="Valenzuela J.G."/>
            <person name="Oliveira F."/>
            <person name="Lopez J.E."/>
        </authorList>
    </citation>
    <scope>NUCLEOTIDE SEQUENCE</scope>
    <source>
        <strain evidence="9">Kansas strain/isolate</strain>
        <tissue evidence="9">Salivary glands</tissue>
    </source>
</reference>
<dbReference type="AlphaFoldDB" id="A0A2R5LK93"/>
<keyword evidence="5 7" id="KW-0653">Protein transport</keyword>
<dbReference type="Pfam" id="PF07200">
    <property type="entry name" value="Mod_r"/>
    <property type="match status" value="1"/>
</dbReference>
<evidence type="ECO:0000256" key="4">
    <source>
        <dbReference type="ARBA" id="ARBA00022753"/>
    </source>
</evidence>
<evidence type="ECO:0000256" key="5">
    <source>
        <dbReference type="ARBA" id="ARBA00022927"/>
    </source>
</evidence>
<comment type="function">
    <text evidence="6">Component of the ESCRT-I complex, a regulator of vesicular trafficking process. Required for the sorting of endocytic ubiquitinated cargos into multivesicular bodies. May be involved in cell growth and differentiation.</text>
</comment>
<dbReference type="GeneID" id="135394380"/>
<dbReference type="Gene3D" id="1.10.287.660">
    <property type="entry name" value="Helix hairpin bin"/>
    <property type="match status" value="1"/>
</dbReference>
<dbReference type="InterPro" id="IPR009851">
    <property type="entry name" value="Mod_r"/>
</dbReference>
<dbReference type="PANTHER" id="PTHR13678">
    <property type="entry name" value="VACUOLAR PROTEIN SORTING-ASSOCIATED PROTEIN 37"/>
    <property type="match status" value="1"/>
</dbReference>
<evidence type="ECO:0000256" key="7">
    <source>
        <dbReference type="PROSITE-ProRule" id="PRU00646"/>
    </source>
</evidence>
<evidence type="ECO:0000259" key="8">
    <source>
        <dbReference type="PROSITE" id="PS51314"/>
    </source>
</evidence>
<dbReference type="PROSITE" id="PS51314">
    <property type="entry name" value="VPS37_C"/>
    <property type="match status" value="1"/>
</dbReference>